<dbReference type="AlphaFoldDB" id="D2QX63"/>
<dbReference type="Pfam" id="PF01048">
    <property type="entry name" value="PNP_UDP_1"/>
    <property type="match status" value="1"/>
</dbReference>
<gene>
    <name evidence="7" type="ordered locus">Psta_3239</name>
</gene>
<evidence type="ECO:0000256" key="5">
    <source>
        <dbReference type="PIRNR" id="PIRNR000477"/>
    </source>
</evidence>
<dbReference type="UniPathway" id="UPA00606"/>
<reference evidence="7 8" key="1">
    <citation type="journal article" date="2009" name="Stand. Genomic Sci.">
        <title>Complete genome sequence of Pirellula staleyi type strain (ATCC 27377).</title>
        <authorList>
            <person name="Clum A."/>
            <person name="Tindall B.J."/>
            <person name="Sikorski J."/>
            <person name="Ivanova N."/>
            <person name="Mavrommatis K."/>
            <person name="Lucas S."/>
            <person name="Glavina del Rio T."/>
            <person name="Nolan M."/>
            <person name="Chen F."/>
            <person name="Tice H."/>
            <person name="Pitluck S."/>
            <person name="Cheng J.F."/>
            <person name="Chertkov O."/>
            <person name="Brettin T."/>
            <person name="Han C."/>
            <person name="Detter J.C."/>
            <person name="Kuske C."/>
            <person name="Bruce D."/>
            <person name="Goodwin L."/>
            <person name="Ovchinikova G."/>
            <person name="Pati A."/>
            <person name="Mikhailova N."/>
            <person name="Chen A."/>
            <person name="Palaniappan K."/>
            <person name="Land M."/>
            <person name="Hauser L."/>
            <person name="Chang Y.J."/>
            <person name="Jeffries C.D."/>
            <person name="Chain P."/>
            <person name="Rohde M."/>
            <person name="Goker M."/>
            <person name="Bristow J."/>
            <person name="Eisen J.A."/>
            <person name="Markowitz V."/>
            <person name="Hugenholtz P."/>
            <person name="Kyrpides N.C."/>
            <person name="Klenk H.P."/>
            <person name="Lapidus A."/>
        </authorList>
    </citation>
    <scope>NUCLEOTIDE SEQUENCE [LARGE SCALE GENOMIC DNA]</scope>
    <source>
        <strain evidence="8">ATCC 27377 / DSM 6068 / ICPB 4128</strain>
    </source>
</reference>
<comment type="similarity">
    <text evidence="2 5">Belongs to the PNP/MTAP phosphorylase family.</text>
</comment>
<organism evidence="7 8">
    <name type="scientific">Pirellula staleyi (strain ATCC 27377 / DSM 6068 / ICPB 4128)</name>
    <name type="common">Pirella staleyi</name>
    <dbReference type="NCBI Taxonomy" id="530564"/>
    <lineage>
        <taxon>Bacteria</taxon>
        <taxon>Pseudomonadati</taxon>
        <taxon>Planctomycetota</taxon>
        <taxon>Planctomycetia</taxon>
        <taxon>Pirellulales</taxon>
        <taxon>Pirellulaceae</taxon>
        <taxon>Pirellula</taxon>
    </lineage>
</organism>
<protein>
    <recommendedName>
        <fullName evidence="5">Purine nucleoside phosphorylase</fullName>
        <ecNumber evidence="5">2.4.2.1</ecNumber>
    </recommendedName>
    <alternativeName>
        <fullName evidence="5">Inosine-guanosine phosphorylase</fullName>
    </alternativeName>
</protein>
<dbReference type="InterPro" id="IPR035994">
    <property type="entry name" value="Nucleoside_phosphorylase_sf"/>
</dbReference>
<evidence type="ECO:0000256" key="3">
    <source>
        <dbReference type="ARBA" id="ARBA00022676"/>
    </source>
</evidence>
<evidence type="ECO:0000256" key="4">
    <source>
        <dbReference type="ARBA" id="ARBA00022679"/>
    </source>
</evidence>
<evidence type="ECO:0000313" key="7">
    <source>
        <dbReference type="EMBL" id="ADB17903.1"/>
    </source>
</evidence>
<dbReference type="KEGG" id="psl:Psta_3239"/>
<dbReference type="HOGENOM" id="CLU_054456_1_0_0"/>
<dbReference type="GO" id="GO:0009116">
    <property type="term" value="P:nucleoside metabolic process"/>
    <property type="evidence" value="ECO:0007669"/>
    <property type="project" value="InterPro"/>
</dbReference>
<evidence type="ECO:0000313" key="8">
    <source>
        <dbReference type="Proteomes" id="UP000001887"/>
    </source>
</evidence>
<dbReference type="EC" id="2.4.2.1" evidence="5"/>
<dbReference type="SUPFAM" id="SSF53167">
    <property type="entry name" value="Purine and uridine phosphorylases"/>
    <property type="match status" value="1"/>
</dbReference>
<dbReference type="PANTHER" id="PTHR11904">
    <property type="entry name" value="METHYLTHIOADENOSINE/PURINE NUCLEOSIDE PHOSPHORYLASE"/>
    <property type="match status" value="1"/>
</dbReference>
<keyword evidence="8" id="KW-1185">Reference proteome</keyword>
<keyword evidence="4 5" id="KW-0808">Transferase</keyword>
<dbReference type="EMBL" id="CP001848">
    <property type="protein sequence ID" value="ADB17903.1"/>
    <property type="molecule type" value="Genomic_DNA"/>
</dbReference>
<dbReference type="STRING" id="530564.Psta_3239"/>
<dbReference type="OrthoDB" id="1523230at2"/>
<dbReference type="Gene3D" id="3.40.50.1580">
    <property type="entry name" value="Nucleoside phosphorylase domain"/>
    <property type="match status" value="1"/>
</dbReference>
<dbReference type="Proteomes" id="UP000001887">
    <property type="component" value="Chromosome"/>
</dbReference>
<feature type="domain" description="Nucleoside phosphorylase" evidence="6">
    <location>
        <begin position="27"/>
        <end position="273"/>
    </location>
</feature>
<evidence type="ECO:0000256" key="1">
    <source>
        <dbReference type="ARBA" id="ARBA00005058"/>
    </source>
</evidence>
<comment type="function">
    <text evidence="5">The purine nucleoside phosphorylases catalyze the phosphorolytic breakdown of the N-glycosidic bond in the beta-(deoxy)ribonucleoside molecules, with the formation of the corresponding free purine bases and pentose-1-phosphate.</text>
</comment>
<name>D2QX63_PIRSD</name>
<keyword evidence="3 5" id="KW-0328">Glycosyltransferase</keyword>
<dbReference type="GO" id="GO:0004731">
    <property type="term" value="F:purine-nucleoside phosphorylase activity"/>
    <property type="evidence" value="ECO:0007669"/>
    <property type="project" value="UniProtKB-EC"/>
</dbReference>
<dbReference type="eggNOG" id="COG0005">
    <property type="taxonomic scope" value="Bacteria"/>
</dbReference>
<accession>D2QX63</accession>
<dbReference type="NCBIfam" id="TIGR01697">
    <property type="entry name" value="PNPH-PUNA-XAPA"/>
    <property type="match status" value="1"/>
</dbReference>
<evidence type="ECO:0000259" key="6">
    <source>
        <dbReference type="Pfam" id="PF01048"/>
    </source>
</evidence>
<dbReference type="CDD" id="cd09009">
    <property type="entry name" value="PNP-EcPNPII_like"/>
    <property type="match status" value="1"/>
</dbReference>
<dbReference type="NCBIfam" id="NF006054">
    <property type="entry name" value="PRK08202.1"/>
    <property type="match status" value="1"/>
</dbReference>
<dbReference type="InterPro" id="IPR000845">
    <property type="entry name" value="Nucleoside_phosphorylase_d"/>
</dbReference>
<dbReference type="PIRSF" id="PIRSF000477">
    <property type="entry name" value="PurNPase"/>
    <property type="match status" value="1"/>
</dbReference>
<dbReference type="InterPro" id="IPR011268">
    <property type="entry name" value="Purine_phosphorylase"/>
</dbReference>
<sequence length="279" mass="30188">MNPLLSRASIALAAAEIRKHYTETPRVAVILGTGLGGLASEIEAAAEIPYKQIPGFPHSTAPAHKGRLLLGNLLGLPCAMLAGRCHFYEGYQLEQLMFPTLVMRELGCQYLIVSNAAGGVNPLYETGDVMLMDDHINLMYFKGSVAVPAASPERVERFQEHLYDRALLSMAESAAIQEGFIPKRGVYVAVSGPTYETRAEYRLFRRIGGDVVGMSTVPEVLAATSVGMRVMGISTVTNVAKPDAMQTVSSDEVIDVAERVQHKVRSIVRGVIERIAAAD</sequence>
<comment type="pathway">
    <text evidence="1 5">Purine metabolism; purine nucleoside salvage.</text>
</comment>
<evidence type="ECO:0000256" key="2">
    <source>
        <dbReference type="ARBA" id="ARBA00006751"/>
    </source>
</evidence>
<proteinExistence type="inferred from homology"/>
<dbReference type="GO" id="GO:0005737">
    <property type="term" value="C:cytoplasm"/>
    <property type="evidence" value="ECO:0007669"/>
    <property type="project" value="TreeGrafter"/>
</dbReference>
<dbReference type="PANTHER" id="PTHR11904:SF9">
    <property type="entry name" value="PURINE NUCLEOSIDE PHOSPHORYLASE-RELATED"/>
    <property type="match status" value="1"/>
</dbReference>